<dbReference type="Gene3D" id="2.40.50.90">
    <property type="match status" value="1"/>
</dbReference>
<sequence>MNMKNISIILISILIMLFYLNYEIEARRGCCSHHGGVCGCSCCDGTPLSAKCRPYYPQCQKSSPRPGAKTRPIAPPPVSPPKATRSSTTPITIQTSITGVASVIDGDTIDIHGQRIRLHGIDAPESSQMCRDQGGKDYRCGQRASFILADRIGRRPITCDPKDKDRYGRIVAVCHDAGEDLNAWLVAAGWAMAYQQYSKDYVPQENEARLDHRGIWQGEFIPPWEWRAAKRK</sequence>
<comment type="caution">
    <text evidence="4">The sequence shown here is derived from an EMBL/GenBank/DDBJ whole genome shotgun (WGS) entry which is preliminary data.</text>
</comment>
<evidence type="ECO:0000256" key="1">
    <source>
        <dbReference type="SAM" id="MobiDB-lite"/>
    </source>
</evidence>
<dbReference type="AlphaFoldDB" id="A0A0F9N3W3"/>
<organism evidence="4">
    <name type="scientific">marine sediment metagenome</name>
    <dbReference type="NCBI Taxonomy" id="412755"/>
    <lineage>
        <taxon>unclassified sequences</taxon>
        <taxon>metagenomes</taxon>
        <taxon>ecological metagenomes</taxon>
    </lineage>
</organism>
<feature type="transmembrane region" description="Helical" evidence="2">
    <location>
        <begin position="6"/>
        <end position="22"/>
    </location>
</feature>
<dbReference type="Pfam" id="PF00565">
    <property type="entry name" value="SNase"/>
    <property type="match status" value="1"/>
</dbReference>
<feature type="region of interest" description="Disordered" evidence="1">
    <location>
        <begin position="58"/>
        <end position="90"/>
    </location>
</feature>
<name>A0A0F9N3W3_9ZZZZ</name>
<evidence type="ECO:0000313" key="4">
    <source>
        <dbReference type="EMBL" id="KKN06452.1"/>
    </source>
</evidence>
<dbReference type="InterPro" id="IPR035437">
    <property type="entry name" value="SNase_OB-fold_sf"/>
</dbReference>
<reference evidence="4" key="1">
    <citation type="journal article" date="2015" name="Nature">
        <title>Complex archaea that bridge the gap between prokaryotes and eukaryotes.</title>
        <authorList>
            <person name="Spang A."/>
            <person name="Saw J.H."/>
            <person name="Jorgensen S.L."/>
            <person name="Zaremba-Niedzwiedzka K."/>
            <person name="Martijn J."/>
            <person name="Lind A.E."/>
            <person name="van Eijk R."/>
            <person name="Schleper C."/>
            <person name="Guy L."/>
            <person name="Ettema T.J."/>
        </authorList>
    </citation>
    <scope>NUCLEOTIDE SEQUENCE</scope>
</reference>
<feature type="domain" description="TNase-like" evidence="3">
    <location>
        <begin position="100"/>
        <end position="218"/>
    </location>
</feature>
<dbReference type="PROSITE" id="PS50830">
    <property type="entry name" value="TNASE_3"/>
    <property type="match status" value="1"/>
</dbReference>
<dbReference type="EMBL" id="LAZR01004689">
    <property type="protein sequence ID" value="KKN06452.1"/>
    <property type="molecule type" value="Genomic_DNA"/>
</dbReference>
<dbReference type="SUPFAM" id="SSF50199">
    <property type="entry name" value="Staphylococcal nuclease"/>
    <property type="match status" value="1"/>
</dbReference>
<evidence type="ECO:0000259" key="3">
    <source>
        <dbReference type="PROSITE" id="PS50830"/>
    </source>
</evidence>
<evidence type="ECO:0000256" key="2">
    <source>
        <dbReference type="SAM" id="Phobius"/>
    </source>
</evidence>
<protein>
    <recommendedName>
        <fullName evidence="3">TNase-like domain-containing protein</fullName>
    </recommendedName>
</protein>
<dbReference type="PANTHER" id="PTHR12302:SF26">
    <property type="entry name" value="BLR1266 PROTEIN"/>
    <property type="match status" value="1"/>
</dbReference>
<dbReference type="InterPro" id="IPR016071">
    <property type="entry name" value="Staphylococal_nuclease_OB-fold"/>
</dbReference>
<keyword evidence="2" id="KW-1133">Transmembrane helix</keyword>
<dbReference type="PANTHER" id="PTHR12302">
    <property type="entry name" value="EBNA2 BINDING PROTEIN P100"/>
    <property type="match status" value="1"/>
</dbReference>
<keyword evidence="2" id="KW-0812">Transmembrane</keyword>
<proteinExistence type="predicted"/>
<accession>A0A0F9N3W3</accession>
<dbReference type="SMART" id="SM00318">
    <property type="entry name" value="SNc"/>
    <property type="match status" value="1"/>
</dbReference>
<keyword evidence="2" id="KW-0472">Membrane</keyword>
<gene>
    <name evidence="4" type="ORF">LCGC14_1077080</name>
</gene>